<proteinExistence type="predicted"/>
<sequence>MHADGRNALRRLEYGAARGARGLEYGALGAARGLEYGAISGYEYGAHGIGPLGGLGLGAGVTPAITILVPWTPQFGLAYQQFVNGGYGGLGGIGALNGIGSYGLGGLGGYGGVVQGVPYGFGVTTY</sequence>
<evidence type="ECO:0000313" key="4">
    <source>
        <dbReference type="Proteomes" id="UP000663852"/>
    </source>
</evidence>
<accession>A0A815BI75</accession>
<protein>
    <submittedName>
        <fullName evidence="1">Uncharacterized protein</fullName>
    </submittedName>
</protein>
<dbReference type="EMBL" id="CAJNOR010003627">
    <property type="protein sequence ID" value="CAF1432032.1"/>
    <property type="molecule type" value="Genomic_DNA"/>
</dbReference>
<evidence type="ECO:0000313" key="2">
    <source>
        <dbReference type="EMBL" id="CAF1432032.1"/>
    </source>
</evidence>
<evidence type="ECO:0000313" key="3">
    <source>
        <dbReference type="Proteomes" id="UP000663828"/>
    </source>
</evidence>
<dbReference type="Proteomes" id="UP000663852">
    <property type="component" value="Unassembled WGS sequence"/>
</dbReference>
<name>A0A815BI75_ADIRI</name>
<organism evidence="1 4">
    <name type="scientific">Adineta ricciae</name>
    <name type="common">Rotifer</name>
    <dbReference type="NCBI Taxonomy" id="249248"/>
    <lineage>
        <taxon>Eukaryota</taxon>
        <taxon>Metazoa</taxon>
        <taxon>Spiralia</taxon>
        <taxon>Gnathifera</taxon>
        <taxon>Rotifera</taxon>
        <taxon>Eurotatoria</taxon>
        <taxon>Bdelloidea</taxon>
        <taxon>Adinetida</taxon>
        <taxon>Adinetidae</taxon>
        <taxon>Adineta</taxon>
    </lineage>
</organism>
<keyword evidence="3" id="KW-1185">Reference proteome</keyword>
<comment type="caution">
    <text evidence="1">The sequence shown here is derived from an EMBL/GenBank/DDBJ whole genome shotgun (WGS) entry which is preliminary data.</text>
</comment>
<dbReference type="Proteomes" id="UP000663828">
    <property type="component" value="Unassembled WGS sequence"/>
</dbReference>
<reference evidence="1" key="1">
    <citation type="submission" date="2021-02" db="EMBL/GenBank/DDBJ databases">
        <authorList>
            <person name="Nowell W R."/>
        </authorList>
    </citation>
    <scope>NUCLEOTIDE SEQUENCE</scope>
</reference>
<dbReference type="EMBL" id="CAJNOJ010000193">
    <property type="protein sequence ID" value="CAF1270954.1"/>
    <property type="molecule type" value="Genomic_DNA"/>
</dbReference>
<evidence type="ECO:0000313" key="1">
    <source>
        <dbReference type="EMBL" id="CAF1270954.1"/>
    </source>
</evidence>
<dbReference type="OrthoDB" id="10064075at2759"/>
<gene>
    <name evidence="1" type="ORF">EDS130_LOCUS29027</name>
    <name evidence="2" type="ORF">XAT740_LOCUS35832</name>
</gene>
<dbReference type="AlphaFoldDB" id="A0A815BI75"/>